<gene>
    <name evidence="2" type="ORF">EYF80_051251</name>
</gene>
<sequence>MSPSRDASRGSMFLNKPAGEAARRQRKQDVQRLNSAPATSEGLQRKLLLLVRATRRLAEGVGCVANVRLAQSQTEDLGLLLVEAQLDAPAASQRQLPLHRLQLFPEAPR</sequence>
<dbReference type="EMBL" id="SRLO01001359">
    <property type="protein sequence ID" value="TNN38588.1"/>
    <property type="molecule type" value="Genomic_DNA"/>
</dbReference>
<dbReference type="Proteomes" id="UP000314294">
    <property type="component" value="Unassembled WGS sequence"/>
</dbReference>
<organism evidence="2 3">
    <name type="scientific">Liparis tanakae</name>
    <name type="common">Tanaka's snailfish</name>
    <dbReference type="NCBI Taxonomy" id="230148"/>
    <lineage>
        <taxon>Eukaryota</taxon>
        <taxon>Metazoa</taxon>
        <taxon>Chordata</taxon>
        <taxon>Craniata</taxon>
        <taxon>Vertebrata</taxon>
        <taxon>Euteleostomi</taxon>
        <taxon>Actinopterygii</taxon>
        <taxon>Neopterygii</taxon>
        <taxon>Teleostei</taxon>
        <taxon>Neoteleostei</taxon>
        <taxon>Acanthomorphata</taxon>
        <taxon>Eupercaria</taxon>
        <taxon>Perciformes</taxon>
        <taxon>Cottioidei</taxon>
        <taxon>Cottales</taxon>
        <taxon>Liparidae</taxon>
        <taxon>Liparis</taxon>
    </lineage>
</organism>
<evidence type="ECO:0000256" key="1">
    <source>
        <dbReference type="SAM" id="MobiDB-lite"/>
    </source>
</evidence>
<comment type="caution">
    <text evidence="2">The sequence shown here is derived from an EMBL/GenBank/DDBJ whole genome shotgun (WGS) entry which is preliminary data.</text>
</comment>
<accession>A0A4Z2FBP1</accession>
<proteinExistence type="predicted"/>
<feature type="region of interest" description="Disordered" evidence="1">
    <location>
        <begin position="1"/>
        <end position="39"/>
    </location>
</feature>
<keyword evidence="3" id="KW-1185">Reference proteome</keyword>
<dbReference type="AlphaFoldDB" id="A0A4Z2FBP1"/>
<evidence type="ECO:0000313" key="3">
    <source>
        <dbReference type="Proteomes" id="UP000314294"/>
    </source>
</evidence>
<name>A0A4Z2FBP1_9TELE</name>
<evidence type="ECO:0000313" key="2">
    <source>
        <dbReference type="EMBL" id="TNN38588.1"/>
    </source>
</evidence>
<protein>
    <submittedName>
        <fullName evidence="2">Uncharacterized protein</fullName>
    </submittedName>
</protein>
<feature type="compositionally biased region" description="Basic and acidic residues" evidence="1">
    <location>
        <begin position="21"/>
        <end position="30"/>
    </location>
</feature>
<reference evidence="2 3" key="1">
    <citation type="submission" date="2019-03" db="EMBL/GenBank/DDBJ databases">
        <title>First draft genome of Liparis tanakae, snailfish: a comprehensive survey of snailfish specific genes.</title>
        <authorList>
            <person name="Kim W."/>
            <person name="Song I."/>
            <person name="Jeong J.-H."/>
            <person name="Kim D."/>
            <person name="Kim S."/>
            <person name="Ryu S."/>
            <person name="Song J.Y."/>
            <person name="Lee S.K."/>
        </authorList>
    </citation>
    <scope>NUCLEOTIDE SEQUENCE [LARGE SCALE GENOMIC DNA]</scope>
    <source>
        <tissue evidence="2">Muscle</tissue>
    </source>
</reference>